<protein>
    <submittedName>
        <fullName evidence="1">Uncharacterized protein</fullName>
    </submittedName>
</protein>
<organism evidence="1 2">
    <name type="scientific">Vaccinium darrowii</name>
    <dbReference type="NCBI Taxonomy" id="229202"/>
    <lineage>
        <taxon>Eukaryota</taxon>
        <taxon>Viridiplantae</taxon>
        <taxon>Streptophyta</taxon>
        <taxon>Embryophyta</taxon>
        <taxon>Tracheophyta</taxon>
        <taxon>Spermatophyta</taxon>
        <taxon>Magnoliopsida</taxon>
        <taxon>eudicotyledons</taxon>
        <taxon>Gunneridae</taxon>
        <taxon>Pentapetalae</taxon>
        <taxon>asterids</taxon>
        <taxon>Ericales</taxon>
        <taxon>Ericaceae</taxon>
        <taxon>Vaccinioideae</taxon>
        <taxon>Vaccinieae</taxon>
        <taxon>Vaccinium</taxon>
    </lineage>
</organism>
<comment type="caution">
    <text evidence="1">The sequence shown here is derived from an EMBL/GenBank/DDBJ whole genome shotgun (WGS) entry which is preliminary data.</text>
</comment>
<keyword evidence="2" id="KW-1185">Reference proteome</keyword>
<name>A0ACB7XBV4_9ERIC</name>
<dbReference type="EMBL" id="CM037156">
    <property type="protein sequence ID" value="KAH7838100.1"/>
    <property type="molecule type" value="Genomic_DNA"/>
</dbReference>
<accession>A0ACB7XBV4</accession>
<reference evidence="1 2" key="1">
    <citation type="journal article" date="2021" name="Hortic Res">
        <title>High-quality reference genome and annotation aids understanding of berry development for evergreen blueberry (Vaccinium darrowii).</title>
        <authorList>
            <person name="Yu J."/>
            <person name="Hulse-Kemp A.M."/>
            <person name="Babiker E."/>
            <person name="Staton M."/>
        </authorList>
    </citation>
    <scope>NUCLEOTIDE SEQUENCE [LARGE SCALE GENOMIC DNA]</scope>
    <source>
        <strain evidence="2">cv. NJ 8807/NJ 8810</strain>
        <tissue evidence="1">Young leaf</tissue>
    </source>
</reference>
<dbReference type="Proteomes" id="UP000828048">
    <property type="component" value="Chromosome 6"/>
</dbReference>
<proteinExistence type="predicted"/>
<evidence type="ECO:0000313" key="2">
    <source>
        <dbReference type="Proteomes" id="UP000828048"/>
    </source>
</evidence>
<gene>
    <name evidence="1" type="ORF">Vadar_022056</name>
</gene>
<evidence type="ECO:0000313" key="1">
    <source>
        <dbReference type="EMBL" id="KAH7838100.1"/>
    </source>
</evidence>
<sequence length="111" mass="12766">MMCTTTAERRRRSTTEDRTTTTALQHRRAPPPQREEEDQRQTQLDIMRASEKDRWPPKRGIMILCSNSVVVIVDKVDTLQVKPSEMPCKKEELLYAAICHVDALEAELIAT</sequence>